<feature type="signal peptide" evidence="1">
    <location>
        <begin position="1"/>
        <end position="15"/>
    </location>
</feature>
<dbReference type="InterPro" id="IPR036761">
    <property type="entry name" value="TTHA0802/YceI-like_sf"/>
</dbReference>
<name>A0ABW3JJP2_9FLAO</name>
<proteinExistence type="predicted"/>
<accession>A0ABW3JJP2</accession>
<dbReference type="EMBL" id="JBHTJI010000001">
    <property type="protein sequence ID" value="MFD0989778.1"/>
    <property type="molecule type" value="Genomic_DNA"/>
</dbReference>
<sequence>MKKLLFLVSIFIAFAFTNRDSNIKSTSVILTSESSLLVRGTTNVNTFSCAFNINKFKNPIQVTYKIEDAKMVFNKTALILDNNCFDCGGKAINNDFQSILKSDKYPQITLLLKEINNFEASNVQALIDIQIAGVTNTYKVPIKFKKNKSMLITGDLSLSLTEFNIQPPKKFLGLVTVNDKIDIYFQLAVKEN</sequence>
<dbReference type="InterPro" id="IPR007372">
    <property type="entry name" value="Lipid/polyisoprenoid-bd_YceI"/>
</dbReference>
<dbReference type="RefSeq" id="WP_379925364.1">
    <property type="nucleotide sequence ID" value="NZ_JBHTJI010000001.1"/>
</dbReference>
<protein>
    <submittedName>
        <fullName evidence="3">YceI family protein</fullName>
    </submittedName>
</protein>
<organism evidence="3 4">
    <name type="scientific">Mariniflexile jejuense</name>
    <dbReference type="NCBI Taxonomy" id="1173582"/>
    <lineage>
        <taxon>Bacteria</taxon>
        <taxon>Pseudomonadati</taxon>
        <taxon>Bacteroidota</taxon>
        <taxon>Flavobacteriia</taxon>
        <taxon>Flavobacteriales</taxon>
        <taxon>Flavobacteriaceae</taxon>
        <taxon>Mariniflexile</taxon>
    </lineage>
</organism>
<evidence type="ECO:0000259" key="2">
    <source>
        <dbReference type="Pfam" id="PF04264"/>
    </source>
</evidence>
<keyword evidence="1" id="KW-0732">Signal</keyword>
<reference evidence="4" key="1">
    <citation type="journal article" date="2019" name="Int. J. Syst. Evol. Microbiol.">
        <title>The Global Catalogue of Microorganisms (GCM) 10K type strain sequencing project: providing services to taxonomists for standard genome sequencing and annotation.</title>
        <authorList>
            <consortium name="The Broad Institute Genomics Platform"/>
            <consortium name="The Broad Institute Genome Sequencing Center for Infectious Disease"/>
            <person name="Wu L."/>
            <person name="Ma J."/>
        </authorList>
    </citation>
    <scope>NUCLEOTIDE SEQUENCE [LARGE SCALE GENOMIC DNA]</scope>
    <source>
        <strain evidence="4">CCUG 62414</strain>
    </source>
</reference>
<evidence type="ECO:0000313" key="3">
    <source>
        <dbReference type="EMBL" id="MFD0989778.1"/>
    </source>
</evidence>
<comment type="caution">
    <text evidence="3">The sequence shown here is derived from an EMBL/GenBank/DDBJ whole genome shotgun (WGS) entry which is preliminary data.</text>
</comment>
<evidence type="ECO:0000256" key="1">
    <source>
        <dbReference type="SAM" id="SignalP"/>
    </source>
</evidence>
<dbReference type="Gene3D" id="2.40.128.110">
    <property type="entry name" value="Lipid/polyisoprenoid-binding, YceI-like"/>
    <property type="match status" value="1"/>
</dbReference>
<dbReference type="Pfam" id="PF04264">
    <property type="entry name" value="YceI"/>
    <property type="match status" value="1"/>
</dbReference>
<keyword evidence="4" id="KW-1185">Reference proteome</keyword>
<feature type="chain" id="PRO_5046990725" evidence="1">
    <location>
        <begin position="16"/>
        <end position="192"/>
    </location>
</feature>
<feature type="domain" description="Lipid/polyisoprenoid-binding YceI-like" evidence="2">
    <location>
        <begin position="62"/>
        <end position="187"/>
    </location>
</feature>
<dbReference type="Proteomes" id="UP001597061">
    <property type="component" value="Unassembled WGS sequence"/>
</dbReference>
<gene>
    <name evidence="3" type="ORF">ACFQ1R_06700</name>
</gene>
<evidence type="ECO:0000313" key="4">
    <source>
        <dbReference type="Proteomes" id="UP001597061"/>
    </source>
</evidence>
<dbReference type="SUPFAM" id="SSF101874">
    <property type="entry name" value="YceI-like"/>
    <property type="match status" value="1"/>
</dbReference>